<organism evidence="2 3">
    <name type="scientific">Candidatus Berkelbacteria bacterium RIFCSPLOWO2_01_FULL_50_28</name>
    <dbReference type="NCBI Taxonomy" id="1797471"/>
    <lineage>
        <taxon>Bacteria</taxon>
        <taxon>Candidatus Berkelbacteria</taxon>
    </lineage>
</organism>
<evidence type="ECO:0000256" key="1">
    <source>
        <dbReference type="SAM" id="Phobius"/>
    </source>
</evidence>
<accession>A0A1F5EAL9</accession>
<keyword evidence="1" id="KW-1133">Transmembrane helix</keyword>
<gene>
    <name evidence="2" type="ORF">A3A71_03955</name>
</gene>
<proteinExistence type="predicted"/>
<dbReference type="Proteomes" id="UP000177481">
    <property type="component" value="Unassembled WGS sequence"/>
</dbReference>
<reference evidence="2 3" key="1">
    <citation type="journal article" date="2016" name="Nat. Commun.">
        <title>Thousands of microbial genomes shed light on interconnected biogeochemical processes in an aquifer system.</title>
        <authorList>
            <person name="Anantharaman K."/>
            <person name="Brown C.T."/>
            <person name="Hug L.A."/>
            <person name="Sharon I."/>
            <person name="Castelle C.J."/>
            <person name="Probst A.J."/>
            <person name="Thomas B.C."/>
            <person name="Singh A."/>
            <person name="Wilkins M.J."/>
            <person name="Karaoz U."/>
            <person name="Brodie E.L."/>
            <person name="Williams K.H."/>
            <person name="Hubbard S.S."/>
            <person name="Banfield J.F."/>
        </authorList>
    </citation>
    <scope>NUCLEOTIDE SEQUENCE [LARGE SCALE GENOMIC DNA]</scope>
</reference>
<sequence>MELHDIVLLLHILGACVVVGVVFFSLAFSVSRPLDGFKLKAIKFVRRFGIYGMSVLVITGVYMAYVEWEDTGTNPWFWVKMGLIVLDYLVAVRLIDAKVSSGIAGNSEALKGLPVLTWASLVAFVVIVAIGRLYL</sequence>
<feature type="transmembrane region" description="Helical" evidence="1">
    <location>
        <begin position="77"/>
        <end position="95"/>
    </location>
</feature>
<name>A0A1F5EAL9_9BACT</name>
<keyword evidence="1" id="KW-0472">Membrane</keyword>
<keyword evidence="1" id="KW-0812">Transmembrane</keyword>
<evidence type="ECO:0000313" key="2">
    <source>
        <dbReference type="EMBL" id="OGD64294.1"/>
    </source>
</evidence>
<feature type="transmembrane region" description="Helical" evidence="1">
    <location>
        <begin position="6"/>
        <end position="28"/>
    </location>
</feature>
<comment type="caution">
    <text evidence="2">The sequence shown here is derived from an EMBL/GenBank/DDBJ whole genome shotgun (WGS) entry which is preliminary data.</text>
</comment>
<evidence type="ECO:0008006" key="4">
    <source>
        <dbReference type="Google" id="ProtNLM"/>
    </source>
</evidence>
<dbReference type="EMBL" id="MEZX01000003">
    <property type="protein sequence ID" value="OGD64294.1"/>
    <property type="molecule type" value="Genomic_DNA"/>
</dbReference>
<feature type="transmembrane region" description="Helical" evidence="1">
    <location>
        <begin position="115"/>
        <end position="134"/>
    </location>
</feature>
<dbReference type="AlphaFoldDB" id="A0A1F5EAL9"/>
<feature type="transmembrane region" description="Helical" evidence="1">
    <location>
        <begin position="48"/>
        <end position="65"/>
    </location>
</feature>
<dbReference type="STRING" id="1797471.A3A71_03955"/>
<evidence type="ECO:0000313" key="3">
    <source>
        <dbReference type="Proteomes" id="UP000177481"/>
    </source>
</evidence>
<protein>
    <recommendedName>
        <fullName evidence="4">Protoporphyrinogen IX oxidase</fullName>
    </recommendedName>
</protein>